<dbReference type="InterPro" id="IPR003661">
    <property type="entry name" value="HisK_dim/P_dom"/>
</dbReference>
<organism evidence="4 5">
    <name type="scientific">Catenibacillus scindens</name>
    <dbReference type="NCBI Taxonomy" id="673271"/>
    <lineage>
        <taxon>Bacteria</taxon>
        <taxon>Bacillati</taxon>
        <taxon>Bacillota</taxon>
        <taxon>Clostridia</taxon>
        <taxon>Lachnospirales</taxon>
        <taxon>Lachnospiraceae</taxon>
        <taxon>Catenibacillus</taxon>
    </lineage>
</organism>
<keyword evidence="3" id="KW-0812">Transmembrane</keyword>
<keyword evidence="4" id="KW-0808">Transferase</keyword>
<dbReference type="RefSeq" id="WP_183771896.1">
    <property type="nucleotide sequence ID" value="NZ_JACHFW010000002.1"/>
</dbReference>
<reference evidence="4 5" key="1">
    <citation type="submission" date="2020-08" db="EMBL/GenBank/DDBJ databases">
        <title>Genomic Encyclopedia of Type Strains, Phase IV (KMG-IV): sequencing the most valuable type-strain genomes for metagenomic binning, comparative biology and taxonomic classification.</title>
        <authorList>
            <person name="Goeker M."/>
        </authorList>
    </citation>
    <scope>NUCLEOTIDE SEQUENCE [LARGE SCALE GENOMIC DNA]</scope>
    <source>
        <strain evidence="4 5">DSM 106146</strain>
    </source>
</reference>
<accession>A0A7W8H8N2</accession>
<name>A0A7W8H8N2_9FIRM</name>
<keyword evidence="3" id="KW-1133">Transmembrane helix</keyword>
<evidence type="ECO:0000313" key="4">
    <source>
        <dbReference type="EMBL" id="MBB5263792.1"/>
    </source>
</evidence>
<evidence type="ECO:0000256" key="2">
    <source>
        <dbReference type="ARBA" id="ARBA00012438"/>
    </source>
</evidence>
<dbReference type="GO" id="GO:0000155">
    <property type="term" value="F:phosphorelay sensor kinase activity"/>
    <property type="evidence" value="ECO:0007669"/>
    <property type="project" value="InterPro"/>
</dbReference>
<dbReference type="CDD" id="cd00082">
    <property type="entry name" value="HisKA"/>
    <property type="match status" value="1"/>
</dbReference>
<comment type="catalytic activity">
    <reaction evidence="1">
        <text>ATP + protein L-histidine = ADP + protein N-phospho-L-histidine.</text>
        <dbReference type="EC" id="2.7.13.3"/>
    </reaction>
</comment>
<dbReference type="EC" id="2.7.13.3" evidence="2"/>
<dbReference type="EMBL" id="JACHFW010000002">
    <property type="protein sequence ID" value="MBB5263792.1"/>
    <property type="molecule type" value="Genomic_DNA"/>
</dbReference>
<dbReference type="AlphaFoldDB" id="A0A7W8H8N2"/>
<keyword evidence="4" id="KW-0418">Kinase</keyword>
<dbReference type="Gene3D" id="1.10.287.130">
    <property type="match status" value="1"/>
</dbReference>
<keyword evidence="5" id="KW-1185">Reference proteome</keyword>
<comment type="caution">
    <text evidence="4">The sequence shown here is derived from an EMBL/GenBank/DDBJ whole genome shotgun (WGS) entry which is preliminary data.</text>
</comment>
<evidence type="ECO:0000256" key="3">
    <source>
        <dbReference type="SAM" id="Phobius"/>
    </source>
</evidence>
<keyword evidence="3" id="KW-0472">Membrane</keyword>
<feature type="transmembrane region" description="Helical" evidence="3">
    <location>
        <begin position="32"/>
        <end position="54"/>
    </location>
</feature>
<dbReference type="SUPFAM" id="SSF47384">
    <property type="entry name" value="Homodimeric domain of signal transducing histidine kinase"/>
    <property type="match status" value="1"/>
</dbReference>
<evidence type="ECO:0000313" key="5">
    <source>
        <dbReference type="Proteomes" id="UP000543642"/>
    </source>
</evidence>
<proteinExistence type="predicted"/>
<sequence>MDTYRYGVREGSDETLYAFLDCRQDLSTFRSFLISGGLICFLGLASVLVLLIFFSGRVVAPVAESYARQKRFITDAGHEIKTPITIIDADAEVLTAEIGDNEWVRDIHPRRSAATRKL</sequence>
<dbReference type="Proteomes" id="UP000543642">
    <property type="component" value="Unassembled WGS sequence"/>
</dbReference>
<evidence type="ECO:0000256" key="1">
    <source>
        <dbReference type="ARBA" id="ARBA00000085"/>
    </source>
</evidence>
<gene>
    <name evidence="4" type="ORF">HNP82_000890</name>
</gene>
<protein>
    <recommendedName>
        <fullName evidence="2">histidine kinase</fullName>
        <ecNumber evidence="2">2.7.13.3</ecNumber>
    </recommendedName>
</protein>
<dbReference type="InterPro" id="IPR036097">
    <property type="entry name" value="HisK_dim/P_sf"/>
</dbReference>